<evidence type="ECO:0000256" key="13">
    <source>
        <dbReference type="SAM" id="Phobius"/>
    </source>
</evidence>
<keyword evidence="6 13" id="KW-1133">Transmembrane helix</keyword>
<evidence type="ECO:0000313" key="15">
    <source>
        <dbReference type="EMBL" id="CAI9574223.1"/>
    </source>
</evidence>
<gene>
    <name evidence="15" type="ORF">SPARVUS_LOCUS7937484</name>
</gene>
<evidence type="ECO:0000256" key="8">
    <source>
        <dbReference type="ARBA" id="ARBA00023136"/>
    </source>
</evidence>
<evidence type="ECO:0000259" key="14">
    <source>
        <dbReference type="PROSITE" id="PS50262"/>
    </source>
</evidence>
<feature type="transmembrane region" description="Helical" evidence="13">
    <location>
        <begin position="237"/>
        <end position="261"/>
    </location>
</feature>
<sequence length="317" mass="35716">MQANNCTAVNELVIVGFQNLHEFRIPFFCFLLLTYFVTYLENALLIILVITSVSLQTPKYVLLSLLSLCEILYVTNLIPKMLHDIIVEGGIITLFGCIAQLNIFGTLGSVECLLFALMSYDRYVAICKPLRYSALINNWLCLYLGIAFWIMSFMFVLIVSILLGRLEYCGSNIINHFYCDYGPLLALSHSDIQLTILMTTVISALLTLLPFILIILSYTCILYTIIKIQSSIGRQKAFSTCSSHLLVVTIYYGTLTSIYIIPSGANSTHINKGLSWSKVISLLYIIVIPMLNPLIYSLRNSTIKNAIKRLIHFNKTS</sequence>
<feature type="transmembrane region" description="Helical" evidence="13">
    <location>
        <begin position="91"/>
        <end position="118"/>
    </location>
</feature>
<dbReference type="PANTHER" id="PTHR24242">
    <property type="entry name" value="G-PROTEIN COUPLED RECEPTOR"/>
    <property type="match status" value="1"/>
</dbReference>
<dbReference type="Gene3D" id="1.20.1070.10">
    <property type="entry name" value="Rhodopsin 7-helix transmembrane proteins"/>
    <property type="match status" value="1"/>
</dbReference>
<evidence type="ECO:0000256" key="7">
    <source>
        <dbReference type="ARBA" id="ARBA00023040"/>
    </source>
</evidence>
<accession>A0ABN9DNS7</accession>
<feature type="transmembrane region" description="Helical" evidence="13">
    <location>
        <begin position="281"/>
        <end position="299"/>
    </location>
</feature>
<dbReference type="SUPFAM" id="SSF81321">
    <property type="entry name" value="Family A G protein-coupled receptor-like"/>
    <property type="match status" value="1"/>
</dbReference>
<keyword evidence="9" id="KW-1015">Disulfide bond</keyword>
<evidence type="ECO:0000256" key="4">
    <source>
        <dbReference type="ARBA" id="ARBA00022692"/>
    </source>
</evidence>
<dbReference type="Proteomes" id="UP001162483">
    <property type="component" value="Unassembled WGS sequence"/>
</dbReference>
<keyword evidence="12" id="KW-0807">Transducer</keyword>
<evidence type="ECO:0000256" key="1">
    <source>
        <dbReference type="ARBA" id="ARBA00004651"/>
    </source>
</evidence>
<organism evidence="15 16">
    <name type="scientific">Staurois parvus</name>
    <dbReference type="NCBI Taxonomy" id="386267"/>
    <lineage>
        <taxon>Eukaryota</taxon>
        <taxon>Metazoa</taxon>
        <taxon>Chordata</taxon>
        <taxon>Craniata</taxon>
        <taxon>Vertebrata</taxon>
        <taxon>Euteleostomi</taxon>
        <taxon>Amphibia</taxon>
        <taxon>Batrachia</taxon>
        <taxon>Anura</taxon>
        <taxon>Neobatrachia</taxon>
        <taxon>Ranoidea</taxon>
        <taxon>Ranidae</taxon>
        <taxon>Staurois</taxon>
    </lineage>
</organism>
<dbReference type="InterPro" id="IPR000276">
    <property type="entry name" value="GPCR_Rhodpsn"/>
</dbReference>
<evidence type="ECO:0000256" key="10">
    <source>
        <dbReference type="ARBA" id="ARBA00023170"/>
    </source>
</evidence>
<reference evidence="15" key="1">
    <citation type="submission" date="2023-05" db="EMBL/GenBank/DDBJ databases">
        <authorList>
            <person name="Stuckert A."/>
        </authorList>
    </citation>
    <scope>NUCLEOTIDE SEQUENCE</scope>
</reference>
<feature type="transmembrane region" description="Helical" evidence="13">
    <location>
        <begin position="192"/>
        <end position="225"/>
    </location>
</feature>
<keyword evidence="11" id="KW-0325">Glycoprotein</keyword>
<keyword evidence="16" id="KW-1185">Reference proteome</keyword>
<comment type="subcellular location">
    <subcellularLocation>
        <location evidence="1">Cell membrane</location>
        <topology evidence="1">Multi-pass membrane protein</topology>
    </subcellularLocation>
</comment>
<keyword evidence="4 13" id="KW-0812">Transmembrane</keyword>
<dbReference type="InterPro" id="IPR050939">
    <property type="entry name" value="Olfactory_GPCR1"/>
</dbReference>
<dbReference type="PRINTS" id="PR00237">
    <property type="entry name" value="GPCRRHODOPSN"/>
</dbReference>
<dbReference type="InterPro" id="IPR000725">
    <property type="entry name" value="Olfact_rcpt"/>
</dbReference>
<proteinExistence type="predicted"/>
<evidence type="ECO:0000256" key="2">
    <source>
        <dbReference type="ARBA" id="ARBA00022475"/>
    </source>
</evidence>
<protein>
    <recommendedName>
        <fullName evidence="14">G-protein coupled receptors family 1 profile domain-containing protein</fullName>
    </recommendedName>
</protein>
<evidence type="ECO:0000256" key="9">
    <source>
        <dbReference type="ARBA" id="ARBA00023157"/>
    </source>
</evidence>
<feature type="domain" description="G-protein coupled receptors family 1 profile" evidence="14">
    <location>
        <begin position="41"/>
        <end position="296"/>
    </location>
</feature>
<dbReference type="Pfam" id="PF13853">
    <property type="entry name" value="7tm_4"/>
    <property type="match status" value="1"/>
</dbReference>
<evidence type="ECO:0000313" key="16">
    <source>
        <dbReference type="Proteomes" id="UP001162483"/>
    </source>
</evidence>
<feature type="transmembrane region" description="Helical" evidence="13">
    <location>
        <begin position="139"/>
        <end position="163"/>
    </location>
</feature>
<dbReference type="PRINTS" id="PR00245">
    <property type="entry name" value="OLFACTORYR"/>
</dbReference>
<dbReference type="PANTHER" id="PTHR24242:SF253">
    <property type="entry name" value="OLFACTORY RECEPTOR-RELATED"/>
    <property type="match status" value="1"/>
</dbReference>
<evidence type="ECO:0000256" key="6">
    <source>
        <dbReference type="ARBA" id="ARBA00022989"/>
    </source>
</evidence>
<name>A0ABN9DNS7_9NEOB</name>
<dbReference type="PROSITE" id="PS50262">
    <property type="entry name" value="G_PROTEIN_RECEP_F1_2"/>
    <property type="match status" value="1"/>
</dbReference>
<keyword evidence="2" id="KW-1003">Cell membrane</keyword>
<comment type="caution">
    <text evidence="15">The sequence shown here is derived from an EMBL/GenBank/DDBJ whole genome shotgun (WGS) entry which is preliminary data.</text>
</comment>
<evidence type="ECO:0000256" key="12">
    <source>
        <dbReference type="ARBA" id="ARBA00023224"/>
    </source>
</evidence>
<feature type="transmembrane region" description="Helical" evidence="13">
    <location>
        <begin position="25"/>
        <end position="48"/>
    </location>
</feature>
<keyword evidence="3" id="KW-0716">Sensory transduction</keyword>
<dbReference type="InterPro" id="IPR017452">
    <property type="entry name" value="GPCR_Rhodpsn_7TM"/>
</dbReference>
<evidence type="ECO:0000256" key="3">
    <source>
        <dbReference type="ARBA" id="ARBA00022606"/>
    </source>
</evidence>
<keyword evidence="7" id="KW-0297">G-protein coupled receptor</keyword>
<dbReference type="EMBL" id="CATNWA010014640">
    <property type="protein sequence ID" value="CAI9574223.1"/>
    <property type="molecule type" value="Genomic_DNA"/>
</dbReference>
<keyword evidence="8 13" id="KW-0472">Membrane</keyword>
<keyword evidence="10" id="KW-0675">Receptor</keyword>
<evidence type="ECO:0000256" key="5">
    <source>
        <dbReference type="ARBA" id="ARBA00022725"/>
    </source>
</evidence>
<keyword evidence="5" id="KW-0552">Olfaction</keyword>
<evidence type="ECO:0000256" key="11">
    <source>
        <dbReference type="ARBA" id="ARBA00023180"/>
    </source>
</evidence>